<organism evidence="19 20">
    <name type="scientific">Pyrus ussuriensis x Pyrus communis</name>
    <dbReference type="NCBI Taxonomy" id="2448454"/>
    <lineage>
        <taxon>Eukaryota</taxon>
        <taxon>Viridiplantae</taxon>
        <taxon>Streptophyta</taxon>
        <taxon>Embryophyta</taxon>
        <taxon>Tracheophyta</taxon>
        <taxon>Spermatophyta</taxon>
        <taxon>Magnoliopsida</taxon>
        <taxon>eudicotyledons</taxon>
        <taxon>Gunneridae</taxon>
        <taxon>Pentapetalae</taxon>
        <taxon>rosids</taxon>
        <taxon>fabids</taxon>
        <taxon>Rosales</taxon>
        <taxon>Rosaceae</taxon>
        <taxon>Amygdaloideae</taxon>
        <taxon>Maleae</taxon>
        <taxon>Pyrus</taxon>
    </lineage>
</organism>
<evidence type="ECO:0000256" key="16">
    <source>
        <dbReference type="SAM" id="Phobius"/>
    </source>
</evidence>
<dbReference type="InterPro" id="IPR019594">
    <property type="entry name" value="Glu/Gly-bd"/>
</dbReference>
<dbReference type="InterPro" id="IPR015683">
    <property type="entry name" value="Ionotropic_Glu_rcpt"/>
</dbReference>
<dbReference type="Gene3D" id="3.40.190.10">
    <property type="entry name" value="Periplasmic binding protein-like II"/>
    <property type="match status" value="2"/>
</dbReference>
<evidence type="ECO:0000256" key="8">
    <source>
        <dbReference type="ARBA" id="ARBA00023136"/>
    </source>
</evidence>
<evidence type="ECO:0000256" key="11">
    <source>
        <dbReference type="ARBA" id="ARBA00023286"/>
    </source>
</evidence>
<comment type="function">
    <text evidence="13">Glutamate-gated receptor that probably acts as non-selective cation channel.</text>
</comment>
<dbReference type="InterPro" id="IPR001828">
    <property type="entry name" value="ANF_lig-bd_rcpt"/>
</dbReference>
<dbReference type="Pfam" id="PF01094">
    <property type="entry name" value="ANF_receptor"/>
    <property type="match status" value="2"/>
</dbReference>
<feature type="transmembrane region" description="Helical" evidence="16">
    <location>
        <begin position="564"/>
        <end position="583"/>
    </location>
</feature>
<reference evidence="19 20" key="2">
    <citation type="submission" date="2019-11" db="EMBL/GenBank/DDBJ databases">
        <title>A de novo genome assembly of a pear dwarfing rootstock.</title>
        <authorList>
            <person name="Wang F."/>
            <person name="Wang J."/>
            <person name="Li S."/>
            <person name="Zhang Y."/>
            <person name="Fang M."/>
            <person name="Ma L."/>
            <person name="Zhao Y."/>
            <person name="Jiang S."/>
        </authorList>
    </citation>
    <scope>NUCLEOTIDE SEQUENCE [LARGE SCALE GENOMIC DNA]</scope>
    <source>
        <strain evidence="19">S2</strain>
        <tissue evidence="19">Leaf</tissue>
    </source>
</reference>
<feature type="chain" id="PRO_5024326133" description="Glutamate receptor" evidence="17">
    <location>
        <begin position="28"/>
        <end position="892"/>
    </location>
</feature>
<evidence type="ECO:0000256" key="7">
    <source>
        <dbReference type="ARBA" id="ARBA00023065"/>
    </source>
</evidence>
<dbReference type="GO" id="GO:0007165">
    <property type="term" value="P:signal transduction"/>
    <property type="evidence" value="ECO:0007669"/>
    <property type="project" value="UniProtKB-ARBA"/>
</dbReference>
<keyword evidence="3 13" id="KW-0813">Transport</keyword>
<dbReference type="GO" id="GO:1901701">
    <property type="term" value="P:cellular response to oxygen-containing compound"/>
    <property type="evidence" value="ECO:0007669"/>
    <property type="project" value="UniProtKB-ARBA"/>
</dbReference>
<evidence type="ECO:0000256" key="10">
    <source>
        <dbReference type="ARBA" id="ARBA00023180"/>
    </source>
</evidence>
<proteinExistence type="inferred from homology"/>
<evidence type="ECO:0000256" key="14">
    <source>
        <dbReference type="PIRSR" id="PIRSR037090-50"/>
    </source>
</evidence>
<keyword evidence="11 13" id="KW-1071">Ligand-gated ion channel</keyword>
<gene>
    <name evidence="19" type="ORF">D8674_041182</name>
</gene>
<evidence type="ECO:0000313" key="20">
    <source>
        <dbReference type="Proteomes" id="UP000327157"/>
    </source>
</evidence>
<comment type="caution">
    <text evidence="19">The sequence shown here is derived from an EMBL/GenBank/DDBJ whole genome shotgun (WGS) entry which is preliminary data.</text>
</comment>
<evidence type="ECO:0000256" key="4">
    <source>
        <dbReference type="ARBA" id="ARBA00022692"/>
    </source>
</evidence>
<keyword evidence="20" id="KW-1185">Reference proteome</keyword>
<dbReference type="SUPFAM" id="SSF53850">
    <property type="entry name" value="Periplasmic binding protein-like II"/>
    <property type="match status" value="1"/>
</dbReference>
<feature type="region of interest" description="Disordered" evidence="15">
    <location>
        <begin position="395"/>
        <end position="414"/>
    </location>
</feature>
<feature type="disulfide bond" evidence="14">
    <location>
        <begin position="733"/>
        <end position="787"/>
    </location>
</feature>
<dbReference type="Proteomes" id="UP000327157">
    <property type="component" value="Unassembled WGS sequence"/>
</dbReference>
<dbReference type="SMART" id="SM00079">
    <property type="entry name" value="PBPe"/>
    <property type="match status" value="1"/>
</dbReference>
<evidence type="ECO:0000256" key="17">
    <source>
        <dbReference type="SAM" id="SignalP"/>
    </source>
</evidence>
<evidence type="ECO:0000256" key="9">
    <source>
        <dbReference type="ARBA" id="ARBA00023170"/>
    </source>
</evidence>
<feature type="transmembrane region" description="Helical" evidence="16">
    <location>
        <begin position="624"/>
        <end position="648"/>
    </location>
</feature>
<comment type="subcellular location">
    <subcellularLocation>
        <location evidence="1">Membrane</location>
        <topology evidence="1">Multi-pass membrane protein</topology>
    </subcellularLocation>
</comment>
<keyword evidence="14" id="KW-1015">Disulfide bond</keyword>
<feature type="domain" description="Ionotropic glutamate receptor C-terminal" evidence="18">
    <location>
        <begin position="445"/>
        <end position="784"/>
    </location>
</feature>
<dbReference type="OrthoDB" id="5984008at2759"/>
<dbReference type="Pfam" id="PF00060">
    <property type="entry name" value="Lig_chan"/>
    <property type="match status" value="1"/>
</dbReference>
<protein>
    <recommendedName>
        <fullName evidence="13">Glutamate receptor</fullName>
    </recommendedName>
</protein>
<reference evidence="19 20" key="1">
    <citation type="submission" date="2019-09" db="EMBL/GenBank/DDBJ databases">
        <authorList>
            <person name="Ou C."/>
        </authorList>
    </citation>
    <scope>NUCLEOTIDE SEQUENCE [LARGE SCALE GENOMIC DNA]</scope>
    <source>
        <strain evidence="19">S2</strain>
        <tissue evidence="19">Leaf</tissue>
    </source>
</reference>
<evidence type="ECO:0000256" key="13">
    <source>
        <dbReference type="PIRNR" id="PIRNR037090"/>
    </source>
</evidence>
<evidence type="ECO:0000256" key="1">
    <source>
        <dbReference type="ARBA" id="ARBA00004141"/>
    </source>
</evidence>
<keyword evidence="9 13" id="KW-0675">Receptor</keyword>
<keyword evidence="4 16" id="KW-0812">Transmembrane</keyword>
<evidence type="ECO:0000256" key="12">
    <source>
        <dbReference type="ARBA" id="ARBA00023303"/>
    </source>
</evidence>
<evidence type="ECO:0000259" key="18">
    <source>
        <dbReference type="SMART" id="SM00079"/>
    </source>
</evidence>
<sequence length="892" mass="99605">MSFRSLNINLNLALLVLFMVFYKGSSSSGLSTTNVTARPDVVNIGAIITFDSVIGKIAKLAITLAVEDVNSNPEILNGTKLTLKMQNTKSSDFLGIIEALQFMENDTVAIIGPQYSATAHVISHITDELKVPLLSFAATDPTLAPNQFPFFVRTTRSDLFQMAAVADLVGYYEWRDVIAIYVNDDFGRNAIAALGDKLSVKRCKISYKVPLSPKTTKDEIRKALISVSLMESRIVILHLYTSWGLQVLTEAQSQMMMSKSELKKKFKSRWSNLTGARRVNGSSFGLNTYGLYAYDSVWLLAHALDSFFASGGNISFANDSNLHELRGGKLNLDALNKFNGGSQLLQSILEVNTTGLTGQVKFNPDGNLINPAFEVINVIGTGTRTIGYWSNSSGLSLDPPDKSQRKLHSRGSSTDTQRLYSIIWPGQTTQKPRGWVFPDNGRKLRIGVPNRVSYHEFVGVKGTDEFTGYCIEVFQAALNELPYGVPYEFVPFGDGKKNPENSELLHRIQIGEFDGVVGDITITTSRTKMVDFTQPYIESGLVVVAPIRKTNSSAWAFLRPFTPMMWGVTGIFFLVVGAVVWILERRTNEDFRGHPRKQFVTIIWFSFSTLFFSQKKTGSTLGRFVLIIWLFVVLILNSSYIASLTSILTVEQLSSPVKGIESLANSNDRIGFLKNSFAENYLTDELNIHKSRLVPLNSPEEYEKALKDGPNAGGVVAVIDERAYMELFLSVRCGYSIVGQEFTKMGWGFAFPRDSPLAIDMSTAVLKLSERGDLQKIHDKWLMKSACSAEGAKQAVDRLQMRSFWGLFLLSGIACFLALVLHVLRMVRQYYRFHDSDCDSSQARRLRSFVSFVNKREEEVKRRTKRRRTEKASNKAVHDQNSIPIDGLDECV</sequence>
<dbReference type="Gene3D" id="1.10.287.70">
    <property type="match status" value="1"/>
</dbReference>
<keyword evidence="6 16" id="KW-1133">Transmembrane helix</keyword>
<dbReference type="AlphaFoldDB" id="A0A5N5HAL3"/>
<dbReference type="GO" id="GO:0015276">
    <property type="term" value="F:ligand-gated monoatomic ion channel activity"/>
    <property type="evidence" value="ECO:0007669"/>
    <property type="project" value="InterPro"/>
</dbReference>
<dbReference type="FunFam" id="1.10.287.70:FF:000037">
    <property type="entry name" value="Glutamate receptor"/>
    <property type="match status" value="1"/>
</dbReference>
<keyword evidence="7 13" id="KW-0406">Ion transport</keyword>
<dbReference type="PANTHER" id="PTHR18966">
    <property type="entry name" value="IONOTROPIC GLUTAMATE RECEPTOR"/>
    <property type="match status" value="1"/>
</dbReference>
<dbReference type="InterPro" id="IPR028082">
    <property type="entry name" value="Peripla_BP_I"/>
</dbReference>
<dbReference type="InterPro" id="IPR017103">
    <property type="entry name" value="Iontropic_Glu_rcpt_pln"/>
</dbReference>
<accession>A0A5N5HAL3</accession>
<feature type="signal peptide" evidence="17">
    <location>
        <begin position="1"/>
        <end position="27"/>
    </location>
</feature>
<dbReference type="FunFam" id="3.40.190.10:FF:000175">
    <property type="entry name" value="Glutamate receptor"/>
    <property type="match status" value="1"/>
</dbReference>
<comment type="similarity">
    <text evidence="2 13">Belongs to the glutamate-gated ion channel (TC 1.A.10.1) family.</text>
</comment>
<keyword evidence="12 13" id="KW-0407">Ion channel</keyword>
<dbReference type="SUPFAM" id="SSF53822">
    <property type="entry name" value="Periplasmic binding protein-like I"/>
    <property type="match status" value="1"/>
</dbReference>
<evidence type="ECO:0000256" key="2">
    <source>
        <dbReference type="ARBA" id="ARBA00008685"/>
    </source>
</evidence>
<evidence type="ECO:0000256" key="6">
    <source>
        <dbReference type="ARBA" id="ARBA00022989"/>
    </source>
</evidence>
<dbReference type="FunFam" id="3.40.190.10:FF:000054">
    <property type="entry name" value="Glutamate receptor"/>
    <property type="match status" value="1"/>
</dbReference>
<evidence type="ECO:0000256" key="3">
    <source>
        <dbReference type="ARBA" id="ARBA00022448"/>
    </source>
</evidence>
<dbReference type="FunFam" id="3.40.50.2300:FF:000117">
    <property type="entry name" value="Glutamate receptor"/>
    <property type="match status" value="1"/>
</dbReference>
<dbReference type="EMBL" id="SMOL01000210">
    <property type="protein sequence ID" value="KAB2623633.1"/>
    <property type="molecule type" value="Genomic_DNA"/>
</dbReference>
<dbReference type="GO" id="GO:0009611">
    <property type="term" value="P:response to wounding"/>
    <property type="evidence" value="ECO:0007669"/>
    <property type="project" value="UniProtKB-ARBA"/>
</dbReference>
<name>A0A5N5HAL3_9ROSA</name>
<dbReference type="Gene3D" id="3.40.50.2300">
    <property type="match status" value="3"/>
</dbReference>
<keyword evidence="10" id="KW-0325">Glycoprotein</keyword>
<evidence type="ECO:0000256" key="5">
    <source>
        <dbReference type="ARBA" id="ARBA00022729"/>
    </source>
</evidence>
<keyword evidence="8 13" id="KW-0472">Membrane</keyword>
<dbReference type="GO" id="GO:0016020">
    <property type="term" value="C:membrane"/>
    <property type="evidence" value="ECO:0007669"/>
    <property type="project" value="UniProtKB-SubCell"/>
</dbReference>
<feature type="transmembrane region" description="Helical" evidence="16">
    <location>
        <begin position="804"/>
        <end position="824"/>
    </location>
</feature>
<evidence type="ECO:0000256" key="15">
    <source>
        <dbReference type="SAM" id="MobiDB-lite"/>
    </source>
</evidence>
<evidence type="ECO:0000313" key="19">
    <source>
        <dbReference type="EMBL" id="KAB2623633.1"/>
    </source>
</evidence>
<keyword evidence="5 17" id="KW-0732">Signal</keyword>
<dbReference type="Pfam" id="PF10613">
    <property type="entry name" value="Lig_chan-Glu_bd"/>
    <property type="match status" value="1"/>
</dbReference>
<dbReference type="InterPro" id="IPR001320">
    <property type="entry name" value="Iontro_rcpt_C"/>
</dbReference>
<dbReference type="CDD" id="cd13686">
    <property type="entry name" value="GluR_Plant"/>
    <property type="match status" value="1"/>
</dbReference>
<dbReference type="PIRSF" id="PIRSF037090">
    <property type="entry name" value="Iontro_Glu-like_rcpt_pln"/>
    <property type="match status" value="1"/>
</dbReference>